<protein>
    <submittedName>
        <fullName evidence="1">Uncharacterized protein</fullName>
    </submittedName>
</protein>
<name>A0ABR8TUZ8_9CELL</name>
<dbReference type="Proteomes" id="UP000655570">
    <property type="component" value="Unassembled WGS sequence"/>
</dbReference>
<dbReference type="RefSeq" id="WP_191800768.1">
    <property type="nucleotide sequence ID" value="NZ_JACSQF010000002.1"/>
</dbReference>
<comment type="caution">
    <text evidence="1">The sequence shown here is derived from an EMBL/GenBank/DDBJ whole genome shotgun (WGS) entry which is preliminary data.</text>
</comment>
<proteinExistence type="predicted"/>
<organism evidence="1 2">
    <name type="scientific">Oerskovia merdavium</name>
    <dbReference type="NCBI Taxonomy" id="2762227"/>
    <lineage>
        <taxon>Bacteria</taxon>
        <taxon>Bacillati</taxon>
        <taxon>Actinomycetota</taxon>
        <taxon>Actinomycetes</taxon>
        <taxon>Micrococcales</taxon>
        <taxon>Cellulomonadaceae</taxon>
        <taxon>Oerskovia</taxon>
    </lineage>
</organism>
<dbReference type="EMBL" id="JACSQF010000002">
    <property type="protein sequence ID" value="MBD7979612.1"/>
    <property type="molecule type" value="Genomic_DNA"/>
</dbReference>
<gene>
    <name evidence="1" type="ORF">H9641_02610</name>
</gene>
<evidence type="ECO:0000313" key="2">
    <source>
        <dbReference type="Proteomes" id="UP000655570"/>
    </source>
</evidence>
<accession>A0ABR8TUZ8</accession>
<reference evidence="1 2" key="1">
    <citation type="submission" date="2020-08" db="EMBL/GenBank/DDBJ databases">
        <title>A Genomic Blueprint of the Chicken Gut Microbiome.</title>
        <authorList>
            <person name="Gilroy R."/>
            <person name="Ravi A."/>
            <person name="Getino M."/>
            <person name="Pursley I."/>
            <person name="Horton D.L."/>
            <person name="Alikhan N.-F."/>
            <person name="Baker D."/>
            <person name="Gharbi K."/>
            <person name="Hall N."/>
            <person name="Watson M."/>
            <person name="Adriaenssens E.M."/>
            <person name="Foster-Nyarko E."/>
            <person name="Jarju S."/>
            <person name="Secka A."/>
            <person name="Antonio M."/>
            <person name="Oren A."/>
            <person name="Chaudhuri R."/>
            <person name="La Ragione R.M."/>
            <person name="Hildebrand F."/>
            <person name="Pallen M.J."/>
        </authorList>
    </citation>
    <scope>NUCLEOTIDE SEQUENCE [LARGE SCALE GENOMIC DNA]</scope>
    <source>
        <strain evidence="1 2">Sa2CUA9</strain>
    </source>
</reference>
<sequence length="194" mass="21372">MSRTVSLDEARTTGAVVTIHRRTLGPDTDRLDGVVLATGVWTLVGSLADWAHADGYEAIRTEDVTKVRRLRRANQRLVERAAAGLGTWPLPHPDLAVDLASVEGVVRSVAGTSRLLAVHVEGESPGEYFPGAVGDLTDEGLGLRFIDTAGRWEAASRWFGLDEITRVSWGSRYLDMFDRYGDRPPFEPRELSDR</sequence>
<keyword evidence="2" id="KW-1185">Reference proteome</keyword>
<evidence type="ECO:0000313" key="1">
    <source>
        <dbReference type="EMBL" id="MBD7979612.1"/>
    </source>
</evidence>